<dbReference type="Gene3D" id="3.30.30.30">
    <property type="match status" value="1"/>
</dbReference>
<dbReference type="Gene3D" id="2.60.34.10">
    <property type="entry name" value="Substrate Binding Domain Of DNAk, Chain A, domain 1"/>
    <property type="match status" value="1"/>
</dbReference>
<keyword evidence="4" id="KW-0256">Endoplasmic reticulum</keyword>
<dbReference type="Gene3D" id="3.90.640.10">
    <property type="entry name" value="Actin, Chain A, domain 4"/>
    <property type="match status" value="1"/>
</dbReference>
<feature type="signal peptide" evidence="8">
    <location>
        <begin position="1"/>
        <end position="24"/>
    </location>
</feature>
<reference evidence="9 10" key="1">
    <citation type="journal article" date="2016" name="Mol. Biol. Evol.">
        <title>Genome-Wide Survey of Gut Fungi (Harpellales) Reveals the First Horizontally Transferred Ubiquitin Gene from a Mosquito Host.</title>
        <authorList>
            <person name="Wang Y."/>
            <person name="White M.M."/>
            <person name="Kvist S."/>
            <person name="Moncalvo J.M."/>
        </authorList>
    </citation>
    <scope>NUCLEOTIDE SEQUENCE [LARGE SCALE GENOMIC DNA]</scope>
    <source>
        <strain evidence="9 10">ALG-7-W6</strain>
    </source>
</reference>
<evidence type="ECO:0000256" key="2">
    <source>
        <dbReference type="ARBA" id="ARBA00022729"/>
    </source>
</evidence>
<dbReference type="PANTHER" id="PTHR45639:SF3">
    <property type="entry name" value="HYPOXIA UP-REGULATED PROTEIN 1"/>
    <property type="match status" value="1"/>
</dbReference>
<dbReference type="InterPro" id="IPR029048">
    <property type="entry name" value="HSP70_C_sf"/>
</dbReference>
<evidence type="ECO:0000256" key="4">
    <source>
        <dbReference type="ARBA" id="ARBA00022824"/>
    </source>
</evidence>
<dbReference type="Gene3D" id="1.20.1270.10">
    <property type="match status" value="1"/>
</dbReference>
<dbReference type="GO" id="GO:0140662">
    <property type="term" value="F:ATP-dependent protein folding chaperone"/>
    <property type="evidence" value="ECO:0007669"/>
    <property type="project" value="InterPro"/>
</dbReference>
<protein>
    <submittedName>
        <fullName evidence="9">Hypoxia up-regulated protein 1</fullName>
    </submittedName>
</protein>
<dbReference type="OrthoDB" id="10262720at2759"/>
<keyword evidence="5" id="KW-0067">ATP-binding</keyword>
<dbReference type="InterPro" id="IPR043129">
    <property type="entry name" value="ATPase_NBD"/>
</dbReference>
<feature type="chain" id="PRO_5012909633" evidence="8">
    <location>
        <begin position="25"/>
        <end position="905"/>
    </location>
</feature>
<feature type="region of interest" description="Disordered" evidence="7">
    <location>
        <begin position="844"/>
        <end position="905"/>
    </location>
</feature>
<dbReference type="Proteomes" id="UP000187455">
    <property type="component" value="Unassembled WGS sequence"/>
</dbReference>
<evidence type="ECO:0000256" key="1">
    <source>
        <dbReference type="ARBA" id="ARBA00004319"/>
    </source>
</evidence>
<evidence type="ECO:0000313" key="10">
    <source>
        <dbReference type="Proteomes" id="UP000187455"/>
    </source>
</evidence>
<accession>A0A1R0H8I7</accession>
<dbReference type="PROSITE" id="PS01036">
    <property type="entry name" value="HSP70_3"/>
    <property type="match status" value="1"/>
</dbReference>
<dbReference type="InterPro" id="IPR029047">
    <property type="entry name" value="HSP70_peptide-bd_sf"/>
</dbReference>
<dbReference type="SUPFAM" id="SSF100934">
    <property type="entry name" value="Heat shock protein 70kD (HSP70), C-terminal subdomain"/>
    <property type="match status" value="1"/>
</dbReference>
<dbReference type="InterPro" id="IPR018181">
    <property type="entry name" value="Heat_shock_70_CS"/>
</dbReference>
<dbReference type="InterPro" id="IPR013126">
    <property type="entry name" value="Hsp_70_fam"/>
</dbReference>
<dbReference type="Pfam" id="PF00012">
    <property type="entry name" value="HSP70"/>
    <property type="match status" value="1"/>
</dbReference>
<dbReference type="AlphaFoldDB" id="A0A1R0H8I7"/>
<evidence type="ECO:0000256" key="3">
    <source>
        <dbReference type="ARBA" id="ARBA00022741"/>
    </source>
</evidence>
<dbReference type="EMBL" id="LSSL01000109">
    <property type="protein sequence ID" value="OLY85433.1"/>
    <property type="molecule type" value="Genomic_DNA"/>
</dbReference>
<keyword evidence="10" id="KW-1185">Reference proteome</keyword>
<evidence type="ECO:0000256" key="8">
    <source>
        <dbReference type="SAM" id="SignalP"/>
    </source>
</evidence>
<proteinExistence type="predicted"/>
<name>A0A1R0H8I7_9FUNG</name>
<gene>
    <name evidence="9" type="ORF">AYI68_g376</name>
</gene>
<dbReference type="CDD" id="cd10230">
    <property type="entry name" value="ASKHA_NBD_HSP70_HYOU1"/>
    <property type="match status" value="1"/>
</dbReference>
<feature type="compositionally biased region" description="Basic and acidic residues" evidence="7">
    <location>
        <begin position="844"/>
        <end position="873"/>
    </location>
</feature>
<feature type="compositionally biased region" description="Acidic residues" evidence="7">
    <location>
        <begin position="874"/>
        <end position="897"/>
    </location>
</feature>
<dbReference type="GO" id="GO:0005788">
    <property type="term" value="C:endoplasmic reticulum lumen"/>
    <property type="evidence" value="ECO:0007669"/>
    <property type="project" value="UniProtKB-SubCell"/>
</dbReference>
<dbReference type="STRING" id="133383.A0A1R0H8I7"/>
<dbReference type="SUPFAM" id="SSF53067">
    <property type="entry name" value="Actin-like ATPase domain"/>
    <property type="match status" value="2"/>
</dbReference>
<evidence type="ECO:0000256" key="7">
    <source>
        <dbReference type="SAM" id="MobiDB-lite"/>
    </source>
</evidence>
<keyword evidence="2 8" id="KW-0732">Signal</keyword>
<keyword evidence="6" id="KW-0143">Chaperone</keyword>
<dbReference type="GO" id="GO:0034663">
    <property type="term" value="C:endoplasmic reticulum chaperone complex"/>
    <property type="evidence" value="ECO:0007669"/>
    <property type="project" value="TreeGrafter"/>
</dbReference>
<comment type="subcellular location">
    <subcellularLocation>
        <location evidence="1">Endoplasmic reticulum lumen</location>
    </subcellularLocation>
</comment>
<evidence type="ECO:0000256" key="6">
    <source>
        <dbReference type="ARBA" id="ARBA00023186"/>
    </source>
</evidence>
<sequence length="905" mass="101934">MKFSRSVLGSSIIGLLCLLPEIYSAVLGIDYGADSFKIAIADPGKPLDIVLNRDSKRKTRSVLYLKDYTRFFDSDAIGISTRYPENTIFEAKSILGLQFDDLITKNYSEKYPLKISENKADGSIVFDLGIKDSLVSVQDVVAMQLNYAIKLVKEAKNSPVKDAVISVPSHYDQFQRQAMKDAIEISGINPLSLINDGSSVALNYAMGRKFSSEPVIHMFVDMGASSTVVTIASFKSKLVKVKGISKNITIVNNIGYSSDVTLGGSEMDFRLREYLISNFEKKHGSEVSTSIRNNKRAMARALKEANRIKTILTVNSSTRTSDIDFSLEVSRADFEELIHDLASHFEKIVNTSLKLVDLRKEAISSVIIAGGGSRVPYMLKKLSQIFGQDRISRNINADEASVMGSVFKAAGMSSQFVVKEIRLRDSYGYSIQAIFTDETSGIFGKGSVVKKMILPKFSTIGVRKTLSTSRQTDFTIDFESETQDGFSKFATLSVTGIPDALKQIDSSLLINPKPDIEVQFMLNKFGLFEIVGATAVFNMTNSGYDDYVEDLRLWNKEQADIQKAKKEKDESASNSTDASQVLEDKKVPKSRPMPKEQFTYIIKKTPLKTDYKLLKTNAMSAASLKASMNLLKRIDIHEELSRELAESKNGLEEFIYKIKYFVEEEQVLRVTNEEQRKDISEAASRAANWLEDNSESQKTHDFTEQKTKLKILYDPIAERIEYYKNVPEKISALEKLRPEFVEIKKNIDDLIIKDEDIFTAETLDPKIKEIMSSIDDIVIKVHERLNTVDNFLKYYAESNAKANKWESPEIEIAEFKKHHDETKPLITRLQNKFMGLMIKVVTMKDEKSKSESSKSSSEKEKIETEPINDKSEPVSDETIESTGDETEHESEQSEEPESVVKHDEL</sequence>
<organism evidence="9 10">
    <name type="scientific">Smittium mucronatum</name>
    <dbReference type="NCBI Taxonomy" id="133383"/>
    <lineage>
        <taxon>Eukaryota</taxon>
        <taxon>Fungi</taxon>
        <taxon>Fungi incertae sedis</taxon>
        <taxon>Zoopagomycota</taxon>
        <taxon>Kickxellomycotina</taxon>
        <taxon>Harpellomycetes</taxon>
        <taxon>Harpellales</taxon>
        <taxon>Legeriomycetaceae</taxon>
        <taxon>Smittium</taxon>
    </lineage>
</organism>
<dbReference type="PRINTS" id="PR00301">
    <property type="entry name" value="HEATSHOCK70"/>
</dbReference>
<comment type="caution">
    <text evidence="9">The sequence shown here is derived from an EMBL/GenBank/DDBJ whole genome shotgun (WGS) entry which is preliminary data.</text>
</comment>
<feature type="region of interest" description="Disordered" evidence="7">
    <location>
        <begin position="564"/>
        <end position="592"/>
    </location>
</feature>
<dbReference type="PANTHER" id="PTHR45639">
    <property type="entry name" value="HSC70CB, ISOFORM G-RELATED"/>
    <property type="match status" value="1"/>
</dbReference>
<dbReference type="Gene3D" id="3.30.420.40">
    <property type="match status" value="2"/>
</dbReference>
<evidence type="ECO:0000313" key="9">
    <source>
        <dbReference type="EMBL" id="OLY85433.1"/>
    </source>
</evidence>
<keyword evidence="3" id="KW-0547">Nucleotide-binding</keyword>
<dbReference type="GO" id="GO:0030968">
    <property type="term" value="P:endoplasmic reticulum unfolded protein response"/>
    <property type="evidence" value="ECO:0007669"/>
    <property type="project" value="TreeGrafter"/>
</dbReference>
<dbReference type="GO" id="GO:0005524">
    <property type="term" value="F:ATP binding"/>
    <property type="evidence" value="ECO:0007669"/>
    <property type="project" value="UniProtKB-KW"/>
</dbReference>
<evidence type="ECO:0000256" key="5">
    <source>
        <dbReference type="ARBA" id="ARBA00022840"/>
    </source>
</evidence>